<organism evidence="1 2">
    <name type="scientific">Lacibacter sediminis</name>
    <dbReference type="NCBI Taxonomy" id="2760713"/>
    <lineage>
        <taxon>Bacteria</taxon>
        <taxon>Pseudomonadati</taxon>
        <taxon>Bacteroidota</taxon>
        <taxon>Chitinophagia</taxon>
        <taxon>Chitinophagales</taxon>
        <taxon>Chitinophagaceae</taxon>
        <taxon>Lacibacter</taxon>
    </lineage>
</organism>
<dbReference type="EMBL" id="CP060007">
    <property type="protein sequence ID" value="QNA43101.1"/>
    <property type="molecule type" value="Genomic_DNA"/>
</dbReference>
<proteinExistence type="predicted"/>
<dbReference type="RefSeq" id="WP_182801366.1">
    <property type="nucleotide sequence ID" value="NZ_CP060007.1"/>
</dbReference>
<protein>
    <submittedName>
        <fullName evidence="1">Short-chain dehydrogenase</fullName>
    </submittedName>
</protein>
<sequence>MTNDMIEKFIETKNRENSQVNIHFKQRDTVKGVFIRNNDYDELKSKNFWRIVSESKLEEWKKTKDNTLARIFNGAEFTRLSEIN</sequence>
<reference evidence="2" key="1">
    <citation type="submission" date="2020-08" db="EMBL/GenBank/DDBJ databases">
        <title>Lacibacter sp. S13-6-6 genome sequencing.</title>
        <authorList>
            <person name="Jin L."/>
        </authorList>
    </citation>
    <scope>NUCLEOTIDE SEQUENCE [LARGE SCALE GENOMIC DNA]</scope>
    <source>
        <strain evidence="2">S13-6-6</strain>
    </source>
</reference>
<dbReference type="KEGG" id="lacs:H4075_13530"/>
<gene>
    <name evidence="1" type="ORF">H4075_13530</name>
</gene>
<evidence type="ECO:0000313" key="1">
    <source>
        <dbReference type="EMBL" id="QNA43101.1"/>
    </source>
</evidence>
<name>A0A7G5XC98_9BACT</name>
<dbReference type="AlphaFoldDB" id="A0A7G5XC98"/>
<evidence type="ECO:0000313" key="2">
    <source>
        <dbReference type="Proteomes" id="UP000515344"/>
    </source>
</evidence>
<dbReference type="Proteomes" id="UP000515344">
    <property type="component" value="Chromosome"/>
</dbReference>
<keyword evidence="2" id="KW-1185">Reference proteome</keyword>
<accession>A0A7G5XC98</accession>